<protein>
    <submittedName>
        <fullName evidence="2">Uncharacterized protein</fullName>
    </submittedName>
</protein>
<reference evidence="2" key="1">
    <citation type="journal article" date="2017" name="Nature">
        <title>The sunflower genome provides insights into oil metabolism, flowering and Asterid evolution.</title>
        <authorList>
            <person name="Badouin H."/>
            <person name="Gouzy J."/>
            <person name="Grassa C.J."/>
            <person name="Murat F."/>
            <person name="Staton S.E."/>
            <person name="Cottret L."/>
            <person name="Lelandais-Briere C."/>
            <person name="Owens G.L."/>
            <person name="Carrere S."/>
            <person name="Mayjonade B."/>
            <person name="Legrand L."/>
            <person name="Gill N."/>
            <person name="Kane N.C."/>
            <person name="Bowers J.E."/>
            <person name="Hubner S."/>
            <person name="Bellec A."/>
            <person name="Berard A."/>
            <person name="Berges H."/>
            <person name="Blanchet N."/>
            <person name="Boniface M.C."/>
            <person name="Brunel D."/>
            <person name="Catrice O."/>
            <person name="Chaidir N."/>
            <person name="Claudel C."/>
            <person name="Donnadieu C."/>
            <person name="Faraut T."/>
            <person name="Fievet G."/>
            <person name="Helmstetter N."/>
            <person name="King M."/>
            <person name="Knapp S.J."/>
            <person name="Lai Z."/>
            <person name="Le Paslier M.C."/>
            <person name="Lippi Y."/>
            <person name="Lorenzon L."/>
            <person name="Mandel J.R."/>
            <person name="Marage G."/>
            <person name="Marchand G."/>
            <person name="Marquand E."/>
            <person name="Bret-Mestries E."/>
            <person name="Morien E."/>
            <person name="Nambeesan S."/>
            <person name="Nguyen T."/>
            <person name="Pegot-Espagnet P."/>
            <person name="Pouilly N."/>
            <person name="Raftis F."/>
            <person name="Sallet E."/>
            <person name="Schiex T."/>
            <person name="Thomas J."/>
            <person name="Vandecasteele C."/>
            <person name="Vares D."/>
            <person name="Vear F."/>
            <person name="Vautrin S."/>
            <person name="Crespi M."/>
            <person name="Mangin B."/>
            <person name="Burke J.M."/>
            <person name="Salse J."/>
            <person name="Munos S."/>
            <person name="Vincourt P."/>
            <person name="Rieseberg L.H."/>
            <person name="Langlade N.B."/>
        </authorList>
    </citation>
    <scope>NUCLEOTIDE SEQUENCE</scope>
    <source>
        <tissue evidence="2">Leaves</tissue>
    </source>
</reference>
<evidence type="ECO:0000313" key="2">
    <source>
        <dbReference type="EMBL" id="KAF5823548.1"/>
    </source>
</evidence>
<accession>A0A9K3JYV9</accession>
<dbReference type="Gramene" id="mRNA:HanXRQr2_Chr01g0039541">
    <property type="protein sequence ID" value="mRNA:HanXRQr2_Chr01g0039541"/>
    <property type="gene ID" value="HanXRQr2_Chr01g0039541"/>
</dbReference>
<feature type="region of interest" description="Disordered" evidence="1">
    <location>
        <begin position="1"/>
        <end position="25"/>
    </location>
</feature>
<organism evidence="2 3">
    <name type="scientific">Helianthus annuus</name>
    <name type="common">Common sunflower</name>
    <dbReference type="NCBI Taxonomy" id="4232"/>
    <lineage>
        <taxon>Eukaryota</taxon>
        <taxon>Viridiplantae</taxon>
        <taxon>Streptophyta</taxon>
        <taxon>Embryophyta</taxon>
        <taxon>Tracheophyta</taxon>
        <taxon>Spermatophyta</taxon>
        <taxon>Magnoliopsida</taxon>
        <taxon>eudicotyledons</taxon>
        <taxon>Gunneridae</taxon>
        <taxon>Pentapetalae</taxon>
        <taxon>asterids</taxon>
        <taxon>campanulids</taxon>
        <taxon>Asterales</taxon>
        <taxon>Asteraceae</taxon>
        <taxon>Asteroideae</taxon>
        <taxon>Heliantheae alliance</taxon>
        <taxon>Heliantheae</taxon>
        <taxon>Helianthus</taxon>
    </lineage>
</organism>
<comment type="caution">
    <text evidence="2">The sequence shown here is derived from an EMBL/GenBank/DDBJ whole genome shotgun (WGS) entry which is preliminary data.</text>
</comment>
<dbReference type="AlphaFoldDB" id="A0A9K3JYV9"/>
<feature type="compositionally biased region" description="Polar residues" evidence="1">
    <location>
        <begin position="1"/>
        <end position="18"/>
    </location>
</feature>
<evidence type="ECO:0000256" key="1">
    <source>
        <dbReference type="SAM" id="MobiDB-lite"/>
    </source>
</evidence>
<evidence type="ECO:0000313" key="3">
    <source>
        <dbReference type="Proteomes" id="UP000215914"/>
    </source>
</evidence>
<proteinExistence type="predicted"/>
<name>A0A9K3JYV9_HELAN</name>
<dbReference type="EMBL" id="MNCJ02000316">
    <property type="protein sequence ID" value="KAF5823548.1"/>
    <property type="molecule type" value="Genomic_DNA"/>
</dbReference>
<keyword evidence="3" id="KW-1185">Reference proteome</keyword>
<dbReference type="Proteomes" id="UP000215914">
    <property type="component" value="Unassembled WGS sequence"/>
</dbReference>
<gene>
    <name evidence="2" type="ORF">HanXRQr2_Chr01g0039541</name>
</gene>
<sequence length="47" mass="5243">MLNTNNNLKSTAQGSNRPFGSIRTKPGCVQNHHTPWFLLNLYSLSPS</sequence>
<reference evidence="2" key="2">
    <citation type="submission" date="2020-06" db="EMBL/GenBank/DDBJ databases">
        <title>Helianthus annuus Genome sequencing and assembly Release 2.</title>
        <authorList>
            <person name="Gouzy J."/>
            <person name="Langlade N."/>
            <person name="Munos S."/>
        </authorList>
    </citation>
    <scope>NUCLEOTIDE SEQUENCE</scope>
    <source>
        <tissue evidence="2">Leaves</tissue>
    </source>
</reference>